<feature type="region of interest" description="Disordered" evidence="4">
    <location>
        <begin position="1"/>
        <end position="44"/>
    </location>
</feature>
<keyword evidence="3" id="KW-0720">Serine protease</keyword>
<keyword evidence="1" id="KW-0645">Protease</keyword>
<dbReference type="CDD" id="cd04847">
    <property type="entry name" value="Peptidases_S8_Subtilisin_like_2"/>
    <property type="match status" value="1"/>
</dbReference>
<dbReference type="InterPro" id="IPR000209">
    <property type="entry name" value="Peptidase_S8/S53_dom"/>
</dbReference>
<evidence type="ECO:0000256" key="3">
    <source>
        <dbReference type="ARBA" id="ARBA00022825"/>
    </source>
</evidence>
<dbReference type="AlphaFoldDB" id="A0A511THF8"/>
<protein>
    <submittedName>
        <fullName evidence="7">Subtilase family protein</fullName>
    </submittedName>
</protein>
<reference evidence="6 9" key="2">
    <citation type="submission" date="2019-07" db="EMBL/GenBank/DDBJ databases">
        <title>Whole genome shotgun sequence of Myxococcus fulvus NBRC 100333.</title>
        <authorList>
            <person name="Hosoyama A."/>
            <person name="Uohara A."/>
            <person name="Ohji S."/>
            <person name="Ichikawa N."/>
        </authorList>
    </citation>
    <scope>NUCLEOTIDE SEQUENCE [LARGE SCALE GENOMIC DNA]</scope>
    <source>
        <strain evidence="6 9">NBRC 100333</strain>
    </source>
</reference>
<evidence type="ECO:0000313" key="6">
    <source>
        <dbReference type="EMBL" id="GEN12638.1"/>
    </source>
</evidence>
<feature type="domain" description="Peptidase S8/S53" evidence="5">
    <location>
        <begin position="285"/>
        <end position="635"/>
    </location>
</feature>
<dbReference type="OrthoDB" id="9768989at2"/>
<dbReference type="InterPro" id="IPR036852">
    <property type="entry name" value="Peptidase_S8/S53_dom_sf"/>
</dbReference>
<keyword evidence="2" id="KW-0378">Hydrolase</keyword>
<sequence length="843" mass="92946">MSAPRNRKHILVPGPPTAEEYKPHGRKIDVTKPAPPTSRAKHGKALERALKVAVVEADKRRDVAGIEVHGAVPGLYVQFESQPGVPLQVTSLEDSRQGIEVVAVNHAKTDEPESRRIERATVFVPDGKVKHFLKRFESYAKTTPKKERERRYEDMLDPVATLRLATLRSLWTDATEAYPDENQTIWWEVWLRRQDGNELERLMEFAAAQEIDVAPRRLMFDDRIVTLARATPEQLAASIDVLNDVAEVRKAKEAATVFVNMGPEDQGEWAKELSDRVTPPSADAPAVCVLDTGVTRAHPLLDGSLDVDDCHTCEPAWGTHDHLGHGTEMAGLALYGDLTPVLAGTQNVVLRHRLESVKILPPNGHPANPPDLYGAVTAVAASRAEIQSPERRRTFSMSIAATDERDRGQPTSWSAAVDALAAGRTFDPSTHGLDYLDEGEDSARRLFVLCAGNVDETALSVDHLERSDTDPIHDPGQAWNALTVGALTEKAVINDPKWASWHPVARPGELSPWSTTGVTFADAWPIKPDVVFEGGNVVKNAKGEVDFPCPDLSLLSTYFKPADKSFVLSWATSAATAQAARLAALISAEYQTYWPETLRALLVHSAEWSAQMQTHLRGASGKRARAKLVQRYGFGVPSAERALRSANDALTLVAQSSIRPFTEGKMRELHFFDLPWPRGVLAELGATPVSLRITLSYFIEPNPGRRGWKKRHRYASHGLRFDVKGPTESIEEFRKRLNKKALEEDEAKPSTGGDSSEWYLGEQARNRGSLHSDILSCNAADLAERGAIAVYPVSGWWKDQPKRDRSELGARYALVVSIETPGVETDIWTPVAQQVGVLIAIEP</sequence>
<dbReference type="Gene3D" id="3.40.50.200">
    <property type="entry name" value="Peptidase S8/S53 domain"/>
    <property type="match status" value="1"/>
</dbReference>
<dbReference type="Pfam" id="PF00082">
    <property type="entry name" value="Peptidase_S8"/>
    <property type="match status" value="1"/>
</dbReference>
<dbReference type="Proteomes" id="UP000183760">
    <property type="component" value="Unassembled WGS sequence"/>
</dbReference>
<reference evidence="7 8" key="1">
    <citation type="submission" date="2016-10" db="EMBL/GenBank/DDBJ databases">
        <authorList>
            <person name="Varghese N."/>
            <person name="Submissions S."/>
        </authorList>
    </citation>
    <scope>NUCLEOTIDE SEQUENCE [LARGE SCALE GENOMIC DNA]</scope>
    <source>
        <strain evidence="7 8">DSM 16525</strain>
    </source>
</reference>
<dbReference type="SUPFAM" id="SSF52743">
    <property type="entry name" value="Subtilisin-like"/>
    <property type="match status" value="1"/>
</dbReference>
<evidence type="ECO:0000256" key="4">
    <source>
        <dbReference type="SAM" id="MobiDB-lite"/>
    </source>
</evidence>
<evidence type="ECO:0000313" key="8">
    <source>
        <dbReference type="Proteomes" id="UP000183760"/>
    </source>
</evidence>
<feature type="compositionally biased region" description="Basic residues" evidence="4">
    <location>
        <begin position="1"/>
        <end position="10"/>
    </location>
</feature>
<evidence type="ECO:0000256" key="1">
    <source>
        <dbReference type="ARBA" id="ARBA00022670"/>
    </source>
</evidence>
<dbReference type="EMBL" id="BJXR01000066">
    <property type="protein sequence ID" value="GEN12638.1"/>
    <property type="molecule type" value="Genomic_DNA"/>
</dbReference>
<organism evidence="6 9">
    <name type="scientific">Myxococcus fulvus</name>
    <dbReference type="NCBI Taxonomy" id="33"/>
    <lineage>
        <taxon>Bacteria</taxon>
        <taxon>Pseudomonadati</taxon>
        <taxon>Myxococcota</taxon>
        <taxon>Myxococcia</taxon>
        <taxon>Myxococcales</taxon>
        <taxon>Cystobacterineae</taxon>
        <taxon>Myxococcaceae</taxon>
        <taxon>Myxococcus</taxon>
    </lineage>
</organism>
<dbReference type="InterPro" id="IPR015500">
    <property type="entry name" value="Peptidase_S8_subtilisin-rel"/>
</dbReference>
<dbReference type="GO" id="GO:0004252">
    <property type="term" value="F:serine-type endopeptidase activity"/>
    <property type="evidence" value="ECO:0007669"/>
    <property type="project" value="InterPro"/>
</dbReference>
<feature type="compositionally biased region" description="Basic and acidic residues" evidence="4">
    <location>
        <begin position="19"/>
        <end position="30"/>
    </location>
</feature>
<evidence type="ECO:0000313" key="9">
    <source>
        <dbReference type="Proteomes" id="UP000321514"/>
    </source>
</evidence>
<evidence type="ECO:0000259" key="5">
    <source>
        <dbReference type="Pfam" id="PF00082"/>
    </source>
</evidence>
<dbReference type="PRINTS" id="PR00723">
    <property type="entry name" value="SUBTILISIN"/>
</dbReference>
<dbReference type="Proteomes" id="UP000321514">
    <property type="component" value="Unassembled WGS sequence"/>
</dbReference>
<gene>
    <name evidence="6" type="ORF">MFU01_76750</name>
    <name evidence="7" type="ORF">SAMN05443572_1116</name>
</gene>
<keyword evidence="8" id="KW-1185">Reference proteome</keyword>
<accession>A0A511THF8</accession>
<dbReference type="EMBL" id="FOIB01000011">
    <property type="protein sequence ID" value="SEU35776.1"/>
    <property type="molecule type" value="Genomic_DNA"/>
</dbReference>
<comment type="caution">
    <text evidence="6">The sequence shown here is derived from an EMBL/GenBank/DDBJ whole genome shotgun (WGS) entry which is preliminary data.</text>
</comment>
<dbReference type="GO" id="GO:0006508">
    <property type="term" value="P:proteolysis"/>
    <property type="evidence" value="ECO:0007669"/>
    <property type="project" value="UniProtKB-KW"/>
</dbReference>
<dbReference type="RefSeq" id="WP_074957889.1">
    <property type="nucleotide sequence ID" value="NZ_BJXR01000066.1"/>
</dbReference>
<dbReference type="InterPro" id="IPR034074">
    <property type="entry name" value="Y4bN_pept_dom"/>
</dbReference>
<name>A0A511THF8_MYXFU</name>
<evidence type="ECO:0000256" key="2">
    <source>
        <dbReference type="ARBA" id="ARBA00022801"/>
    </source>
</evidence>
<evidence type="ECO:0000313" key="7">
    <source>
        <dbReference type="EMBL" id="SEU35776.1"/>
    </source>
</evidence>
<proteinExistence type="predicted"/>